<evidence type="ECO:0000256" key="3">
    <source>
        <dbReference type="ARBA" id="ARBA00022679"/>
    </source>
</evidence>
<dbReference type="PROSITE" id="PS00101">
    <property type="entry name" value="HEXAPEP_TRANSFERASES"/>
    <property type="match status" value="1"/>
</dbReference>
<evidence type="ECO:0000256" key="4">
    <source>
        <dbReference type="ARBA" id="ARBA00022737"/>
    </source>
</evidence>
<protein>
    <submittedName>
        <fullName evidence="7">UDP-3-O-(3-hydroxymyristoyl)glucosamine N-acyltransferase</fullName>
    </submittedName>
</protein>
<keyword evidence="1" id="KW-0444">Lipid biosynthesis</keyword>
<keyword evidence="3" id="KW-0808">Transferase</keyword>
<keyword evidence="6" id="KW-0012">Acyltransferase</keyword>
<evidence type="ECO:0000256" key="6">
    <source>
        <dbReference type="ARBA" id="ARBA00023315"/>
    </source>
</evidence>
<evidence type="ECO:0000256" key="1">
    <source>
        <dbReference type="ARBA" id="ARBA00022516"/>
    </source>
</evidence>
<keyword evidence="5" id="KW-0443">Lipid metabolism</keyword>
<gene>
    <name evidence="7" type="ORF">QBJ73_07380</name>
</gene>
<dbReference type="EMBL" id="CP121776">
    <property type="protein sequence ID" value="WMG19361.1"/>
    <property type="molecule type" value="Genomic_DNA"/>
</dbReference>
<reference evidence="7 8" key="1">
    <citation type="submission" date="2023-04" db="EMBL/GenBank/DDBJ databases">
        <title>Acinetobacter johnsonii isolate AYTCM encoding NDM-1, OXA-58 and PER-1.</title>
        <authorList>
            <person name="Tian C."/>
            <person name="Wang S."/>
            <person name="Fan X."/>
            <person name="Xia D."/>
        </authorList>
    </citation>
    <scope>NUCLEOTIDE SEQUENCE [LARGE SCALE GENOMIC DNA]</scope>
    <source>
        <strain evidence="7 8">AYTCM</strain>
    </source>
</reference>
<dbReference type="RefSeq" id="WP_308469619.1">
    <property type="nucleotide sequence ID" value="NZ_CP121776.1"/>
</dbReference>
<dbReference type="InterPro" id="IPR011004">
    <property type="entry name" value="Trimer_LpxA-like_sf"/>
</dbReference>
<dbReference type="GO" id="GO:0016410">
    <property type="term" value="F:N-acyltransferase activity"/>
    <property type="evidence" value="ECO:0007669"/>
    <property type="project" value="InterPro"/>
</dbReference>
<dbReference type="AlphaFoldDB" id="A0AAJ6IG26"/>
<evidence type="ECO:0000313" key="7">
    <source>
        <dbReference type="EMBL" id="WMG19361.1"/>
    </source>
</evidence>
<dbReference type="Gene3D" id="2.160.10.10">
    <property type="entry name" value="Hexapeptide repeat proteins"/>
    <property type="match status" value="1"/>
</dbReference>
<accession>A0AAJ6IG26</accession>
<proteinExistence type="predicted"/>
<organism evidence="7 8">
    <name type="scientific">Acinetobacter johnsonii</name>
    <dbReference type="NCBI Taxonomy" id="40214"/>
    <lineage>
        <taxon>Bacteria</taxon>
        <taxon>Pseudomonadati</taxon>
        <taxon>Pseudomonadota</taxon>
        <taxon>Gammaproteobacteria</taxon>
        <taxon>Moraxellales</taxon>
        <taxon>Moraxellaceae</taxon>
        <taxon>Acinetobacter</taxon>
    </lineage>
</organism>
<dbReference type="InterPro" id="IPR018357">
    <property type="entry name" value="Hexapep_transf_CS"/>
</dbReference>
<keyword evidence="4" id="KW-0677">Repeat</keyword>
<dbReference type="Proteomes" id="UP001244586">
    <property type="component" value="Chromosome"/>
</dbReference>
<dbReference type="CDD" id="cd03352">
    <property type="entry name" value="LbH_LpxD"/>
    <property type="match status" value="1"/>
</dbReference>
<keyword evidence="8" id="KW-1185">Reference proteome</keyword>
<dbReference type="SUPFAM" id="SSF51161">
    <property type="entry name" value="Trimeric LpxA-like enzymes"/>
    <property type="match status" value="1"/>
</dbReference>
<dbReference type="GO" id="GO:0016020">
    <property type="term" value="C:membrane"/>
    <property type="evidence" value="ECO:0007669"/>
    <property type="project" value="GOC"/>
</dbReference>
<dbReference type="InterPro" id="IPR001451">
    <property type="entry name" value="Hexapep"/>
</dbReference>
<name>A0AAJ6IG26_ACIJO</name>
<dbReference type="Pfam" id="PF00132">
    <property type="entry name" value="Hexapep"/>
    <property type="match status" value="1"/>
</dbReference>
<dbReference type="GO" id="GO:0009245">
    <property type="term" value="P:lipid A biosynthetic process"/>
    <property type="evidence" value="ECO:0007669"/>
    <property type="project" value="UniProtKB-KW"/>
</dbReference>
<evidence type="ECO:0000256" key="2">
    <source>
        <dbReference type="ARBA" id="ARBA00022556"/>
    </source>
</evidence>
<dbReference type="InterPro" id="IPR007691">
    <property type="entry name" value="LpxD"/>
</dbReference>
<dbReference type="PANTHER" id="PTHR43378">
    <property type="entry name" value="UDP-3-O-ACYLGLUCOSAMINE N-ACYLTRANSFERASE"/>
    <property type="match status" value="1"/>
</dbReference>
<evidence type="ECO:0000256" key="5">
    <source>
        <dbReference type="ARBA" id="ARBA00023098"/>
    </source>
</evidence>
<keyword evidence="2" id="KW-0441">Lipid A biosynthesis</keyword>
<sequence length="284" mass="30532">MGYKLKAAVSLREVFEKIGIAWQSKKDYSIDAISPLNNYVAGSLSFCNKNIEVPHNSILISNQNFDNAQVIFSESPRTHFVQVLAWLHENIGFDLYNEDSIIDSTAIIGANVVIESGCLIGKNVVIEPNVVIHKGTVIGDNSRVRSCTSIGSDGFGFERIGGDIVRFPHLGRVKIGQNVEVGACVAIARGTLSDTIIHDQVKIDNLVHIAHNVIIHDGAFVIACAEVSGSVEIGKNAWIAPNACINQKLKIGDSALVGLGAVVTKNVENDSIVAGNPARKLVKR</sequence>
<evidence type="ECO:0000313" key="8">
    <source>
        <dbReference type="Proteomes" id="UP001244586"/>
    </source>
</evidence>
<dbReference type="PANTHER" id="PTHR43378:SF2">
    <property type="entry name" value="UDP-3-O-ACYLGLUCOSAMINE N-ACYLTRANSFERASE 1, MITOCHONDRIAL-RELATED"/>
    <property type="match status" value="1"/>
</dbReference>